<dbReference type="AlphaFoldDB" id="A0A261FZ73"/>
<dbReference type="InterPro" id="IPR011089">
    <property type="entry name" value="GmrSD_C"/>
</dbReference>
<evidence type="ECO:0000313" key="2">
    <source>
        <dbReference type="EMBL" id="OZG64285.1"/>
    </source>
</evidence>
<dbReference type="EMBL" id="MWWY01000024">
    <property type="protein sequence ID" value="OZG64285.1"/>
    <property type="molecule type" value="Genomic_DNA"/>
</dbReference>
<evidence type="ECO:0000259" key="1">
    <source>
        <dbReference type="Pfam" id="PF07510"/>
    </source>
</evidence>
<name>A0A261FZ73_9BIFI</name>
<gene>
    <name evidence="2" type="ORF">BHAP_1186</name>
</gene>
<comment type="caution">
    <text evidence="2">The sequence shown here is derived from an EMBL/GenBank/DDBJ whole genome shotgun (WGS) entry which is preliminary data.</text>
</comment>
<sequence>MALRRLGLLEMSITAPFLLSMLDYADAGNLAEDQVLAAIGIIEDYLFRRWVCNIGTNALNKVFENLHYDAVRGVSDGADYCEALKYSLLRRESNGRFPRDDEFRQSYTERNFYGIGRKRLYLYNCLENRDNVERVNVVDMLEDGTLSVEHIMPQTLSRKWRDSLGTNADAIHEQWLNRMGNLTLTGYNSQYSNNEFSDKRDRDHGFKDSGLKLNRFVSTCESWGEPEMRERDDRIWRRFLTIWPCITTDYHPKAEEHESHPLDEDFNFTNRKVAAYVFQGARHTVKTWVEMMQSILGSLYEIDPDAVRAVAFGDKFPARYFSNDPLEYGFEIGPGLWFNPGNSTATKIEALRRIIERMPDVDSSDLSFELYDEPHAGARNESD</sequence>
<keyword evidence="3" id="KW-1185">Reference proteome</keyword>
<dbReference type="PANTHER" id="PTHR35149:SF2">
    <property type="entry name" value="DUF262 DOMAIN-CONTAINING PROTEIN"/>
    <property type="match status" value="1"/>
</dbReference>
<evidence type="ECO:0000313" key="3">
    <source>
        <dbReference type="Proteomes" id="UP000216074"/>
    </source>
</evidence>
<organism evidence="2 3">
    <name type="scientific">Bifidobacterium hapali</name>
    <dbReference type="NCBI Taxonomy" id="1630172"/>
    <lineage>
        <taxon>Bacteria</taxon>
        <taxon>Bacillati</taxon>
        <taxon>Actinomycetota</taxon>
        <taxon>Actinomycetes</taxon>
        <taxon>Bifidobacteriales</taxon>
        <taxon>Bifidobacteriaceae</taxon>
        <taxon>Bifidobacterium</taxon>
    </lineage>
</organism>
<dbReference type="Pfam" id="PF07510">
    <property type="entry name" value="GmrSD_C"/>
    <property type="match status" value="1"/>
</dbReference>
<reference evidence="2 3" key="1">
    <citation type="journal article" date="2017" name="BMC Genomics">
        <title>Comparative genomic and phylogenomic analyses of the Bifidobacteriaceae family.</title>
        <authorList>
            <person name="Lugli G.A."/>
            <person name="Milani C."/>
            <person name="Turroni F."/>
            <person name="Duranti S."/>
            <person name="Mancabelli L."/>
            <person name="Mangifesta M."/>
            <person name="Ferrario C."/>
            <person name="Modesto M."/>
            <person name="Mattarelli P."/>
            <person name="Jiri K."/>
            <person name="van Sinderen D."/>
            <person name="Ventura M."/>
        </authorList>
    </citation>
    <scope>NUCLEOTIDE SEQUENCE [LARGE SCALE GENOMIC DNA]</scope>
    <source>
        <strain evidence="2 3">DSM 100202</strain>
    </source>
</reference>
<proteinExistence type="predicted"/>
<accession>A0A261FZ73</accession>
<dbReference type="Proteomes" id="UP000216074">
    <property type="component" value="Unassembled WGS sequence"/>
</dbReference>
<dbReference type="PANTHER" id="PTHR35149">
    <property type="entry name" value="SLL5132 PROTEIN"/>
    <property type="match status" value="1"/>
</dbReference>
<protein>
    <recommendedName>
        <fullName evidence="1">GmrSD restriction endonucleases C-terminal domain-containing protein</fullName>
    </recommendedName>
</protein>
<feature type="domain" description="GmrSD restriction endonucleases C-terminal" evidence="1">
    <location>
        <begin position="97"/>
        <end position="235"/>
    </location>
</feature>